<gene>
    <name evidence="1" type="ORF">K491DRAFT_687003</name>
</gene>
<accession>A0A6A6TQE9</accession>
<evidence type="ECO:0000313" key="1">
    <source>
        <dbReference type="EMBL" id="KAF2662020.1"/>
    </source>
</evidence>
<organism evidence="1 2">
    <name type="scientific">Lophiostoma macrostomum CBS 122681</name>
    <dbReference type="NCBI Taxonomy" id="1314788"/>
    <lineage>
        <taxon>Eukaryota</taxon>
        <taxon>Fungi</taxon>
        <taxon>Dikarya</taxon>
        <taxon>Ascomycota</taxon>
        <taxon>Pezizomycotina</taxon>
        <taxon>Dothideomycetes</taxon>
        <taxon>Pleosporomycetidae</taxon>
        <taxon>Pleosporales</taxon>
        <taxon>Lophiostomataceae</taxon>
        <taxon>Lophiostoma</taxon>
    </lineage>
</organism>
<proteinExistence type="predicted"/>
<evidence type="ECO:0000313" key="2">
    <source>
        <dbReference type="Proteomes" id="UP000799324"/>
    </source>
</evidence>
<protein>
    <submittedName>
        <fullName evidence="1">Uncharacterized protein</fullName>
    </submittedName>
</protein>
<sequence>MPRDIAKDNVKNQIPANNELCRDTISTHTLISADTRRLDIIPTWSYDLDSAHATLEALEPSRSSHALQSTRI</sequence>
<dbReference type="EMBL" id="MU004291">
    <property type="protein sequence ID" value="KAF2662020.1"/>
    <property type="molecule type" value="Genomic_DNA"/>
</dbReference>
<reference evidence="1" key="1">
    <citation type="journal article" date="2020" name="Stud. Mycol.">
        <title>101 Dothideomycetes genomes: a test case for predicting lifestyles and emergence of pathogens.</title>
        <authorList>
            <person name="Haridas S."/>
            <person name="Albert R."/>
            <person name="Binder M."/>
            <person name="Bloem J."/>
            <person name="Labutti K."/>
            <person name="Salamov A."/>
            <person name="Andreopoulos B."/>
            <person name="Baker S."/>
            <person name="Barry K."/>
            <person name="Bills G."/>
            <person name="Bluhm B."/>
            <person name="Cannon C."/>
            <person name="Castanera R."/>
            <person name="Culley D."/>
            <person name="Daum C."/>
            <person name="Ezra D."/>
            <person name="Gonzalez J."/>
            <person name="Henrissat B."/>
            <person name="Kuo A."/>
            <person name="Liang C."/>
            <person name="Lipzen A."/>
            <person name="Lutzoni F."/>
            <person name="Magnuson J."/>
            <person name="Mondo S."/>
            <person name="Nolan M."/>
            <person name="Ohm R."/>
            <person name="Pangilinan J."/>
            <person name="Park H.-J."/>
            <person name="Ramirez L."/>
            <person name="Alfaro M."/>
            <person name="Sun H."/>
            <person name="Tritt A."/>
            <person name="Yoshinaga Y."/>
            <person name="Zwiers L.-H."/>
            <person name="Turgeon B."/>
            <person name="Goodwin S."/>
            <person name="Spatafora J."/>
            <person name="Crous P."/>
            <person name="Grigoriev I."/>
        </authorList>
    </citation>
    <scope>NUCLEOTIDE SEQUENCE</scope>
    <source>
        <strain evidence="1">CBS 122681</strain>
    </source>
</reference>
<keyword evidence="2" id="KW-1185">Reference proteome</keyword>
<dbReference type="AlphaFoldDB" id="A0A6A6TQE9"/>
<name>A0A6A6TQE9_9PLEO</name>
<dbReference type="Proteomes" id="UP000799324">
    <property type="component" value="Unassembled WGS sequence"/>
</dbReference>